<accession>A0A7J0GV61</accession>
<gene>
    <name evidence="2" type="ORF">Acr_24g0009270</name>
</gene>
<feature type="region of interest" description="Disordered" evidence="1">
    <location>
        <begin position="1"/>
        <end position="20"/>
    </location>
</feature>
<dbReference type="EMBL" id="BJWL01000024">
    <property type="protein sequence ID" value="GFZ14737.1"/>
    <property type="molecule type" value="Genomic_DNA"/>
</dbReference>
<evidence type="ECO:0000313" key="2">
    <source>
        <dbReference type="EMBL" id="GFZ14737.1"/>
    </source>
</evidence>
<protein>
    <submittedName>
        <fullName evidence="2">Uncharacterized protein</fullName>
    </submittedName>
</protein>
<feature type="compositionally biased region" description="Polar residues" evidence="1">
    <location>
        <begin position="1"/>
        <end position="12"/>
    </location>
</feature>
<keyword evidence="3" id="KW-1185">Reference proteome</keyword>
<reference evidence="2 3" key="1">
    <citation type="submission" date="2019-07" db="EMBL/GenBank/DDBJ databases">
        <title>De Novo Assembly of kiwifruit Actinidia rufa.</title>
        <authorList>
            <person name="Sugita-Konishi S."/>
            <person name="Sato K."/>
            <person name="Mori E."/>
            <person name="Abe Y."/>
            <person name="Kisaki G."/>
            <person name="Hamano K."/>
            <person name="Suezawa K."/>
            <person name="Otani M."/>
            <person name="Fukuda T."/>
            <person name="Manabe T."/>
            <person name="Gomi K."/>
            <person name="Tabuchi M."/>
            <person name="Akimitsu K."/>
            <person name="Kataoka I."/>
        </authorList>
    </citation>
    <scope>NUCLEOTIDE SEQUENCE [LARGE SCALE GENOMIC DNA]</scope>
    <source>
        <strain evidence="3">cv. Fuchu</strain>
    </source>
</reference>
<proteinExistence type="predicted"/>
<dbReference type="Proteomes" id="UP000585474">
    <property type="component" value="Unassembled WGS sequence"/>
</dbReference>
<name>A0A7J0GV61_9ERIC</name>
<sequence>MATTGESPSRYQNPKPHRPLSLASSLSLSVFICRMLEEGGGYGDFRWLWRLDVGFFGGWWLGMGWEWRGCAGSGGLCGRQAGCSGFRIK</sequence>
<dbReference type="AlphaFoldDB" id="A0A7J0GV61"/>
<organism evidence="2 3">
    <name type="scientific">Actinidia rufa</name>
    <dbReference type="NCBI Taxonomy" id="165716"/>
    <lineage>
        <taxon>Eukaryota</taxon>
        <taxon>Viridiplantae</taxon>
        <taxon>Streptophyta</taxon>
        <taxon>Embryophyta</taxon>
        <taxon>Tracheophyta</taxon>
        <taxon>Spermatophyta</taxon>
        <taxon>Magnoliopsida</taxon>
        <taxon>eudicotyledons</taxon>
        <taxon>Gunneridae</taxon>
        <taxon>Pentapetalae</taxon>
        <taxon>asterids</taxon>
        <taxon>Ericales</taxon>
        <taxon>Actinidiaceae</taxon>
        <taxon>Actinidia</taxon>
    </lineage>
</organism>
<evidence type="ECO:0000256" key="1">
    <source>
        <dbReference type="SAM" id="MobiDB-lite"/>
    </source>
</evidence>
<comment type="caution">
    <text evidence="2">The sequence shown here is derived from an EMBL/GenBank/DDBJ whole genome shotgun (WGS) entry which is preliminary data.</text>
</comment>
<evidence type="ECO:0000313" key="3">
    <source>
        <dbReference type="Proteomes" id="UP000585474"/>
    </source>
</evidence>